<dbReference type="Gene3D" id="3.30.54.20">
    <property type="match status" value="1"/>
</dbReference>
<sequence length="638" mass="73349">MVKITLKDGSIREIESGKSLMELAASISRGLAKAAVAGKVNGELKDLSYTLIQDAEVEIITVDSEEGLKILRHSTSHLMAEAVRNLFPGTILGIGPAIDNGFYYDFDSEHVFTPEDLEKIEAEMRRLVKENKSYERKEISRSDSLKYFSEEGEKYKVELIEDLPEDEVISMYTQGNFTDLCAGPHIPSTGVVKAFKLMNVAGAYWRGSEKNKMLQRIYGTVWAKKEDLEDYLFKLEEAKRRDHRKLGVELDLFSLHDEGPGFPFFHPKGMVLRNQLEDFWRQEHRKRGYHEIKTPIILSRDLWENSGHWDHYKDNMYTTKIDDEDFAVKPMNCPGGMIMYKQKLRSYRDLPLRMGELGLVHRHELSGALNGLLRVRNFTQDDAHIFMLPSQIKDEISGVIDLVDRFYKVFGFEYHVELSTRPENSMGADETWEMATNALQEALEAKGVNYKINPGDGAFYGPKIDFHLRDCLGRTWQCGTIQLDFQMPEKFDLTYIGEDGQKHRPVMIHRVVYGSIERFIALLTEHYAGAFPTWLAPVQVRVLPISERHEDYAQDIVRRLNDLDIRAEVDERREKISYKIREAQTHKIPFALVVGDQEAETDTVSVRRYSQANSGEKLSVAEFMALVQEEIASKKQLV</sequence>
<evidence type="ECO:0000256" key="13">
    <source>
        <dbReference type="HAMAP-Rule" id="MF_00184"/>
    </source>
</evidence>
<dbReference type="InterPro" id="IPR047246">
    <property type="entry name" value="ThrRS_anticodon"/>
</dbReference>
<dbReference type="InterPro" id="IPR045864">
    <property type="entry name" value="aa-tRNA-synth_II/BPL/LPL"/>
</dbReference>
<protein>
    <recommendedName>
        <fullName evidence="13">Threonine--tRNA ligase</fullName>
        <ecNumber evidence="13">6.1.1.3</ecNumber>
    </recommendedName>
    <alternativeName>
        <fullName evidence="13">Threonyl-tRNA synthetase</fullName>
        <shortName evidence="13">ThrRS</shortName>
    </alternativeName>
</protein>
<dbReference type="FunFam" id="3.30.930.10:FF:000002">
    <property type="entry name" value="Threonine--tRNA ligase"/>
    <property type="match status" value="1"/>
</dbReference>
<evidence type="ECO:0000256" key="4">
    <source>
        <dbReference type="ARBA" id="ARBA00022598"/>
    </source>
</evidence>
<dbReference type="Gene3D" id="3.30.980.10">
    <property type="entry name" value="Threonyl-trna Synthetase, Chain A, domain 2"/>
    <property type="match status" value="1"/>
</dbReference>
<keyword evidence="8 13" id="KW-0067">ATP-binding</keyword>
<feature type="binding site" evidence="13">
    <location>
        <position position="384"/>
    </location>
    <ligand>
        <name>Zn(2+)</name>
        <dbReference type="ChEBI" id="CHEBI:29105"/>
        <note>catalytic</note>
    </ligand>
</feature>
<dbReference type="FunFam" id="3.30.54.20:FF:000002">
    <property type="entry name" value="Threonine--tRNA ligase"/>
    <property type="match status" value="1"/>
</dbReference>
<dbReference type="HOGENOM" id="CLU_008554_0_1_9"/>
<evidence type="ECO:0000256" key="11">
    <source>
        <dbReference type="ARBA" id="ARBA00023146"/>
    </source>
</evidence>
<dbReference type="GO" id="GO:0004829">
    <property type="term" value="F:threonine-tRNA ligase activity"/>
    <property type="evidence" value="ECO:0007669"/>
    <property type="project" value="UniProtKB-UniRule"/>
</dbReference>
<dbReference type="InterPro" id="IPR004095">
    <property type="entry name" value="TGS"/>
</dbReference>
<dbReference type="Pfam" id="PF03129">
    <property type="entry name" value="HGTP_anticodon"/>
    <property type="match status" value="1"/>
</dbReference>
<keyword evidence="9 13" id="KW-0694">RNA-binding</keyword>
<evidence type="ECO:0000256" key="12">
    <source>
        <dbReference type="ARBA" id="ARBA00049515"/>
    </source>
</evidence>
<dbReference type="GO" id="GO:0046872">
    <property type="term" value="F:metal ion binding"/>
    <property type="evidence" value="ECO:0007669"/>
    <property type="project" value="UniProtKB-KW"/>
</dbReference>
<dbReference type="InterPro" id="IPR018163">
    <property type="entry name" value="Thr/Ala-tRNA-synth_IIc_edit"/>
</dbReference>
<gene>
    <name evidence="13" type="primary">thrS</name>
    <name evidence="16" type="ordered locus">Desde_0167</name>
</gene>
<evidence type="ECO:0000256" key="7">
    <source>
        <dbReference type="ARBA" id="ARBA00022833"/>
    </source>
</evidence>
<evidence type="ECO:0000256" key="3">
    <source>
        <dbReference type="ARBA" id="ARBA00022555"/>
    </source>
</evidence>
<dbReference type="EC" id="6.1.1.3" evidence="13"/>
<dbReference type="GO" id="GO:0000049">
    <property type="term" value="F:tRNA binding"/>
    <property type="evidence" value="ECO:0007669"/>
    <property type="project" value="UniProtKB-KW"/>
</dbReference>
<keyword evidence="7 13" id="KW-0862">Zinc</keyword>
<dbReference type="FunFam" id="3.10.20.30:FF:000005">
    <property type="entry name" value="Threonine--tRNA ligase"/>
    <property type="match status" value="1"/>
</dbReference>
<feature type="domain" description="TGS" evidence="15">
    <location>
        <begin position="1"/>
        <end position="61"/>
    </location>
</feature>
<dbReference type="InterPro" id="IPR036621">
    <property type="entry name" value="Anticodon-bd_dom_sf"/>
</dbReference>
<dbReference type="KEGG" id="ddh:Desde_0167"/>
<evidence type="ECO:0000256" key="2">
    <source>
        <dbReference type="ARBA" id="ARBA00022490"/>
    </source>
</evidence>
<proteinExistence type="inferred from homology"/>
<keyword evidence="6 13" id="KW-0547">Nucleotide-binding</keyword>
<dbReference type="InterPro" id="IPR002314">
    <property type="entry name" value="aa-tRNA-synt_IIb"/>
</dbReference>
<dbReference type="Pfam" id="PF00587">
    <property type="entry name" value="tRNA-synt_2b"/>
    <property type="match status" value="1"/>
</dbReference>
<dbReference type="PRINTS" id="PR01047">
    <property type="entry name" value="TRNASYNTHTHR"/>
</dbReference>
<dbReference type="SUPFAM" id="SSF81271">
    <property type="entry name" value="TGS-like"/>
    <property type="match status" value="1"/>
</dbReference>
<evidence type="ECO:0000313" key="16">
    <source>
        <dbReference type="EMBL" id="AFL98648.1"/>
    </source>
</evidence>
<dbReference type="CDD" id="cd00771">
    <property type="entry name" value="ThrRS_core"/>
    <property type="match status" value="1"/>
</dbReference>
<dbReference type="AlphaFoldDB" id="I4A3W4"/>
<dbReference type="InterPro" id="IPR002320">
    <property type="entry name" value="Thr-tRNA-ligase_IIa"/>
</dbReference>
<feature type="domain" description="Aminoacyl-transfer RNA synthetases class-II family profile" evidence="14">
    <location>
        <begin position="266"/>
        <end position="532"/>
    </location>
</feature>
<dbReference type="CDD" id="cd00860">
    <property type="entry name" value="ThrRS_anticodon"/>
    <property type="match status" value="1"/>
</dbReference>
<dbReference type="GO" id="GO:0005524">
    <property type="term" value="F:ATP binding"/>
    <property type="evidence" value="ECO:0007669"/>
    <property type="project" value="UniProtKB-UniRule"/>
</dbReference>
<dbReference type="Pfam" id="PF02824">
    <property type="entry name" value="TGS"/>
    <property type="match status" value="1"/>
</dbReference>
<dbReference type="GO" id="GO:0140096">
    <property type="term" value="F:catalytic activity, acting on a protein"/>
    <property type="evidence" value="ECO:0007669"/>
    <property type="project" value="UniProtKB-ARBA"/>
</dbReference>
<dbReference type="GO" id="GO:0006435">
    <property type="term" value="P:threonyl-tRNA aminoacylation"/>
    <property type="evidence" value="ECO:0007669"/>
    <property type="project" value="UniProtKB-UniRule"/>
</dbReference>
<keyword evidence="3 13" id="KW-0820">tRNA-binding</keyword>
<feature type="binding site" evidence="13">
    <location>
        <position position="333"/>
    </location>
    <ligand>
        <name>Zn(2+)</name>
        <dbReference type="ChEBI" id="CHEBI:29105"/>
        <note>catalytic</note>
    </ligand>
</feature>
<dbReference type="FunFam" id="3.40.50.800:FF:000001">
    <property type="entry name" value="Threonine--tRNA ligase"/>
    <property type="match status" value="1"/>
</dbReference>
<dbReference type="SUPFAM" id="SSF55681">
    <property type="entry name" value="Class II aaRS and biotin synthetases"/>
    <property type="match status" value="1"/>
</dbReference>
<comment type="similarity">
    <text evidence="1 13">Belongs to the class-II aminoacyl-tRNA synthetase family.</text>
</comment>
<dbReference type="Gene3D" id="3.10.20.30">
    <property type="match status" value="1"/>
</dbReference>
<keyword evidence="5 13" id="KW-0479">Metal-binding</keyword>
<comment type="subunit">
    <text evidence="13">Homodimer.</text>
</comment>
<comment type="caution">
    <text evidence="13">Lacks conserved residue(s) required for the propagation of feature annotation.</text>
</comment>
<dbReference type="SUPFAM" id="SSF52954">
    <property type="entry name" value="Class II aaRS ABD-related"/>
    <property type="match status" value="1"/>
</dbReference>
<organism evidence="16 17">
    <name type="scientific">Desulfitobacterium dehalogenans (strain ATCC 51507 / DSM 9161 / JW/IU-DC1)</name>
    <dbReference type="NCBI Taxonomy" id="756499"/>
    <lineage>
        <taxon>Bacteria</taxon>
        <taxon>Bacillati</taxon>
        <taxon>Bacillota</taxon>
        <taxon>Clostridia</taxon>
        <taxon>Eubacteriales</taxon>
        <taxon>Desulfitobacteriaceae</taxon>
        <taxon>Desulfitobacterium</taxon>
    </lineage>
</organism>
<dbReference type="eggNOG" id="COG0441">
    <property type="taxonomic scope" value="Bacteria"/>
</dbReference>
<dbReference type="OrthoDB" id="9802304at2"/>
<keyword evidence="4 13" id="KW-0436">Ligase</keyword>
<evidence type="ECO:0000259" key="14">
    <source>
        <dbReference type="PROSITE" id="PS50862"/>
    </source>
</evidence>
<keyword evidence="17" id="KW-1185">Reference proteome</keyword>
<dbReference type="InterPro" id="IPR012675">
    <property type="entry name" value="Beta-grasp_dom_sf"/>
</dbReference>
<evidence type="ECO:0000256" key="1">
    <source>
        <dbReference type="ARBA" id="ARBA00008226"/>
    </source>
</evidence>
<dbReference type="InterPro" id="IPR012947">
    <property type="entry name" value="tRNA_SAD"/>
</dbReference>
<dbReference type="InterPro" id="IPR004154">
    <property type="entry name" value="Anticodon-bd"/>
</dbReference>
<reference evidence="16 17" key="2">
    <citation type="journal article" date="2015" name="J. Bacteriol.">
        <title>Genomic, proteomic, and biochemical analysis of the organohalide respiratory pathway in Desulfitobacterium dehalogenans.</title>
        <authorList>
            <person name="Kruse T."/>
            <person name="van de Pas B.A."/>
            <person name="Atteia A."/>
            <person name="Krab K."/>
            <person name="Hagen W.R."/>
            <person name="Goodwin L."/>
            <person name="Chain P."/>
            <person name="Boeren S."/>
            <person name="Maphosa F."/>
            <person name="Schraa G."/>
            <person name="de Vos W.M."/>
            <person name="van der Oost J."/>
            <person name="Smidt H."/>
            <person name="Stams A.J."/>
        </authorList>
    </citation>
    <scope>NUCLEOTIDE SEQUENCE [LARGE SCALE GENOMIC DNA]</scope>
    <source>
        <strain evidence="17">ATCC 51507 / DSM 9161 / JW/IU-DC1</strain>
    </source>
</reference>
<evidence type="ECO:0000256" key="5">
    <source>
        <dbReference type="ARBA" id="ARBA00022723"/>
    </source>
</evidence>
<dbReference type="GO" id="GO:0016740">
    <property type="term" value="F:transferase activity"/>
    <property type="evidence" value="ECO:0007669"/>
    <property type="project" value="UniProtKB-ARBA"/>
</dbReference>
<keyword evidence="2 13" id="KW-0963">Cytoplasm</keyword>
<dbReference type="Proteomes" id="UP000006053">
    <property type="component" value="Chromosome"/>
</dbReference>
<dbReference type="GO" id="GO:0005737">
    <property type="term" value="C:cytoplasm"/>
    <property type="evidence" value="ECO:0007669"/>
    <property type="project" value="UniProtKB-SubCell"/>
</dbReference>
<dbReference type="SMART" id="SM00863">
    <property type="entry name" value="tRNA_SAD"/>
    <property type="match status" value="1"/>
</dbReference>
<dbReference type="EMBL" id="CP003348">
    <property type="protein sequence ID" value="AFL98648.1"/>
    <property type="molecule type" value="Genomic_DNA"/>
</dbReference>
<evidence type="ECO:0000256" key="6">
    <source>
        <dbReference type="ARBA" id="ARBA00022741"/>
    </source>
</evidence>
<dbReference type="PROSITE" id="PS50862">
    <property type="entry name" value="AA_TRNA_LIGASE_II"/>
    <property type="match status" value="1"/>
</dbReference>
<evidence type="ECO:0000256" key="8">
    <source>
        <dbReference type="ARBA" id="ARBA00022840"/>
    </source>
</evidence>
<dbReference type="InterPro" id="IPR033728">
    <property type="entry name" value="ThrRS_core"/>
</dbReference>
<name>I4A3W4_DESDJ</name>
<reference evidence="17" key="1">
    <citation type="submission" date="2012-06" db="EMBL/GenBank/DDBJ databases">
        <title>Complete sequence of Desulfitobacterium dehalogenans ATCC 51507.</title>
        <authorList>
            <person name="Lucas S."/>
            <person name="Han J."/>
            <person name="Lapidus A."/>
            <person name="Cheng J.-F."/>
            <person name="Goodwin L."/>
            <person name="Pitluck S."/>
            <person name="Peters L."/>
            <person name="Ovchinnikova G."/>
            <person name="Teshima H."/>
            <person name="Detter J.C."/>
            <person name="Han C."/>
            <person name="Tapia R."/>
            <person name="Land M."/>
            <person name="Hauser L."/>
            <person name="Kyrpides N."/>
            <person name="Ivanova N."/>
            <person name="Pagani I."/>
            <person name="Kruse T."/>
            <person name="de Vos W.M."/>
            <person name="Smidt H."/>
            <person name="Woyke T."/>
        </authorList>
    </citation>
    <scope>NUCLEOTIDE SEQUENCE [LARGE SCALE GENOMIC DNA]</scope>
    <source>
        <strain evidence="17">ATCC 51507 / DSM 9161 / JW/IU-DC1</strain>
    </source>
</reference>
<dbReference type="RefSeq" id="WP_014792146.1">
    <property type="nucleotide sequence ID" value="NC_018017.1"/>
</dbReference>
<dbReference type="NCBIfam" id="TIGR00418">
    <property type="entry name" value="thrS"/>
    <property type="match status" value="1"/>
</dbReference>
<dbReference type="InterPro" id="IPR012676">
    <property type="entry name" value="TGS-like"/>
</dbReference>
<comment type="cofactor">
    <cofactor evidence="13">
        <name>Zn(2+)</name>
        <dbReference type="ChEBI" id="CHEBI:29105"/>
    </cofactor>
    <text evidence="13">Binds 1 zinc ion per subunit.</text>
</comment>
<comment type="catalytic activity">
    <reaction evidence="12 13">
        <text>tRNA(Thr) + L-threonine + ATP = L-threonyl-tRNA(Thr) + AMP + diphosphate + H(+)</text>
        <dbReference type="Rhea" id="RHEA:24624"/>
        <dbReference type="Rhea" id="RHEA-COMP:9670"/>
        <dbReference type="Rhea" id="RHEA-COMP:9704"/>
        <dbReference type="ChEBI" id="CHEBI:15378"/>
        <dbReference type="ChEBI" id="CHEBI:30616"/>
        <dbReference type="ChEBI" id="CHEBI:33019"/>
        <dbReference type="ChEBI" id="CHEBI:57926"/>
        <dbReference type="ChEBI" id="CHEBI:78442"/>
        <dbReference type="ChEBI" id="CHEBI:78534"/>
        <dbReference type="ChEBI" id="CHEBI:456215"/>
        <dbReference type="EC" id="6.1.1.3"/>
    </reaction>
</comment>
<keyword evidence="10 13" id="KW-0648">Protein biosynthesis</keyword>
<dbReference type="SUPFAM" id="SSF55186">
    <property type="entry name" value="ThrRS/AlaRS common domain"/>
    <property type="match status" value="1"/>
</dbReference>
<dbReference type="PANTHER" id="PTHR11451:SF44">
    <property type="entry name" value="THREONINE--TRNA LIGASE, CHLOROPLASTIC_MITOCHONDRIAL 2"/>
    <property type="match status" value="1"/>
</dbReference>
<dbReference type="HAMAP" id="MF_00184">
    <property type="entry name" value="Thr_tRNA_synth"/>
    <property type="match status" value="1"/>
</dbReference>
<evidence type="ECO:0000259" key="15">
    <source>
        <dbReference type="PROSITE" id="PS51880"/>
    </source>
</evidence>
<dbReference type="Pfam" id="PF07973">
    <property type="entry name" value="tRNA_SAD"/>
    <property type="match status" value="1"/>
</dbReference>
<evidence type="ECO:0000313" key="17">
    <source>
        <dbReference type="Proteomes" id="UP000006053"/>
    </source>
</evidence>
<dbReference type="PANTHER" id="PTHR11451">
    <property type="entry name" value="THREONINE-TRNA LIGASE"/>
    <property type="match status" value="1"/>
</dbReference>
<feature type="binding site" evidence="13">
    <location>
        <position position="509"/>
    </location>
    <ligand>
        <name>Zn(2+)</name>
        <dbReference type="ChEBI" id="CHEBI:29105"/>
        <note>catalytic</note>
    </ligand>
</feature>
<comment type="subcellular location">
    <subcellularLocation>
        <location evidence="13">Cytoplasm</location>
    </subcellularLocation>
</comment>
<dbReference type="Gene3D" id="3.40.50.800">
    <property type="entry name" value="Anticodon-binding domain"/>
    <property type="match status" value="1"/>
</dbReference>
<dbReference type="InterPro" id="IPR006195">
    <property type="entry name" value="aa-tRNA-synth_II"/>
</dbReference>
<dbReference type="Gene3D" id="3.30.930.10">
    <property type="entry name" value="Bira Bifunctional Protein, Domain 2"/>
    <property type="match status" value="1"/>
</dbReference>
<dbReference type="PROSITE" id="PS51880">
    <property type="entry name" value="TGS"/>
    <property type="match status" value="1"/>
</dbReference>
<keyword evidence="11 13" id="KW-0030">Aminoacyl-tRNA synthetase</keyword>
<dbReference type="FunFam" id="3.30.980.10:FF:000005">
    <property type="entry name" value="Threonyl-tRNA synthetase, mitochondrial"/>
    <property type="match status" value="1"/>
</dbReference>
<dbReference type="STRING" id="756499.Desde_0167"/>
<accession>I4A3W4</accession>
<evidence type="ECO:0000256" key="10">
    <source>
        <dbReference type="ARBA" id="ARBA00022917"/>
    </source>
</evidence>
<dbReference type="CDD" id="cd01667">
    <property type="entry name" value="TGS_ThrRS"/>
    <property type="match status" value="1"/>
</dbReference>
<evidence type="ECO:0000256" key="9">
    <source>
        <dbReference type="ARBA" id="ARBA00022884"/>
    </source>
</evidence>